<organism evidence="3 4">
    <name type="scientific">Cytobacillus spartinae</name>
    <dbReference type="NCBI Taxonomy" id="3299023"/>
    <lineage>
        <taxon>Bacteria</taxon>
        <taxon>Bacillati</taxon>
        <taxon>Bacillota</taxon>
        <taxon>Bacilli</taxon>
        <taxon>Bacillales</taxon>
        <taxon>Bacillaceae</taxon>
        <taxon>Cytobacillus</taxon>
    </lineage>
</organism>
<keyword evidence="1" id="KW-1133">Transmembrane helix</keyword>
<gene>
    <name evidence="3" type="ORF">ACFYKX_12595</name>
</gene>
<accession>A0ABW6KB05</accession>
<evidence type="ECO:0000313" key="4">
    <source>
        <dbReference type="Proteomes" id="UP001601059"/>
    </source>
</evidence>
<feature type="transmembrane region" description="Helical" evidence="1">
    <location>
        <begin position="20"/>
        <end position="40"/>
    </location>
</feature>
<evidence type="ECO:0000259" key="2">
    <source>
        <dbReference type="Pfam" id="PF13239"/>
    </source>
</evidence>
<comment type="caution">
    <text evidence="3">The sequence shown here is derived from an EMBL/GenBank/DDBJ whole genome shotgun (WGS) entry which is preliminary data.</text>
</comment>
<protein>
    <submittedName>
        <fullName evidence="3">2TM domain-containing protein</fullName>
    </submittedName>
</protein>
<keyword evidence="1" id="KW-0812">Transmembrane</keyword>
<dbReference type="EMBL" id="JBIACK010000005">
    <property type="protein sequence ID" value="MFE8701436.1"/>
    <property type="molecule type" value="Genomic_DNA"/>
</dbReference>
<dbReference type="InterPro" id="IPR025698">
    <property type="entry name" value="2TM_dom"/>
</dbReference>
<dbReference type="Pfam" id="PF13239">
    <property type="entry name" value="2TM"/>
    <property type="match status" value="1"/>
</dbReference>
<proteinExistence type="predicted"/>
<feature type="domain" description="2TM" evidence="2">
    <location>
        <begin position="9"/>
        <end position="85"/>
    </location>
</feature>
<dbReference type="Proteomes" id="UP001601059">
    <property type="component" value="Unassembled WGS sequence"/>
</dbReference>
<name>A0ABW6KB05_9BACI</name>
<keyword evidence="1" id="KW-0472">Membrane</keyword>
<feature type="transmembrane region" description="Helical" evidence="1">
    <location>
        <begin position="52"/>
        <end position="73"/>
    </location>
</feature>
<evidence type="ECO:0000256" key="1">
    <source>
        <dbReference type="SAM" id="Phobius"/>
    </source>
</evidence>
<keyword evidence="4" id="KW-1185">Reference proteome</keyword>
<evidence type="ECO:0000313" key="3">
    <source>
        <dbReference type="EMBL" id="MFE8701436.1"/>
    </source>
</evidence>
<reference evidence="3 4" key="1">
    <citation type="submission" date="2024-08" db="EMBL/GenBank/DDBJ databases">
        <title>Two novel Cytobacillus novel species.</title>
        <authorList>
            <person name="Liu G."/>
        </authorList>
    </citation>
    <scope>NUCLEOTIDE SEQUENCE [LARGE SCALE GENOMIC DNA]</scope>
    <source>
        <strain evidence="3 4">FJAT-54145</strain>
    </source>
</reference>
<sequence>MEDNEKYLRARRKVQNLKAFYIHLTVFILVNIMLFVINFTSDAGNWWSLYPLAGWGIGLAIHGITVFSSGFGADWEERKIKEYMDKDS</sequence>
<dbReference type="RefSeq" id="WP_389361401.1">
    <property type="nucleotide sequence ID" value="NZ_JBIACK010000005.1"/>
</dbReference>